<keyword evidence="3" id="KW-1185">Reference proteome</keyword>
<sequence>MMIEESNGLCYFQSPFILVVWIWHWWAGGMLLGAWEDFGLSLQNFNSEVGCRNFYQNTSKALKVFFLLI</sequence>
<proteinExistence type="predicted"/>
<dbReference type="AlphaFoldDB" id="A0A2G5DRX2"/>
<keyword evidence="1" id="KW-0812">Transmembrane</keyword>
<accession>A0A2G5DRX2</accession>
<feature type="transmembrane region" description="Helical" evidence="1">
    <location>
        <begin position="12"/>
        <end position="35"/>
    </location>
</feature>
<protein>
    <submittedName>
        <fullName evidence="2">Uncharacterized protein</fullName>
    </submittedName>
</protein>
<gene>
    <name evidence="2" type="ORF">AQUCO_01500056v1</name>
</gene>
<organism evidence="2 3">
    <name type="scientific">Aquilegia coerulea</name>
    <name type="common">Rocky mountain columbine</name>
    <dbReference type="NCBI Taxonomy" id="218851"/>
    <lineage>
        <taxon>Eukaryota</taxon>
        <taxon>Viridiplantae</taxon>
        <taxon>Streptophyta</taxon>
        <taxon>Embryophyta</taxon>
        <taxon>Tracheophyta</taxon>
        <taxon>Spermatophyta</taxon>
        <taxon>Magnoliopsida</taxon>
        <taxon>Ranunculales</taxon>
        <taxon>Ranunculaceae</taxon>
        <taxon>Thalictroideae</taxon>
        <taxon>Aquilegia</taxon>
    </lineage>
</organism>
<name>A0A2G5DRX2_AQUCA</name>
<keyword evidence="1" id="KW-1133">Transmembrane helix</keyword>
<evidence type="ECO:0000313" key="2">
    <source>
        <dbReference type="EMBL" id="PIA46275.1"/>
    </source>
</evidence>
<dbReference type="EMBL" id="KZ305032">
    <property type="protein sequence ID" value="PIA46275.1"/>
    <property type="molecule type" value="Genomic_DNA"/>
</dbReference>
<dbReference type="InParanoid" id="A0A2G5DRX2"/>
<evidence type="ECO:0000313" key="3">
    <source>
        <dbReference type="Proteomes" id="UP000230069"/>
    </source>
</evidence>
<dbReference type="Proteomes" id="UP000230069">
    <property type="component" value="Unassembled WGS sequence"/>
</dbReference>
<keyword evidence="1" id="KW-0472">Membrane</keyword>
<evidence type="ECO:0000256" key="1">
    <source>
        <dbReference type="SAM" id="Phobius"/>
    </source>
</evidence>
<reference evidence="2 3" key="1">
    <citation type="submission" date="2017-09" db="EMBL/GenBank/DDBJ databases">
        <title>WGS assembly of Aquilegia coerulea Goldsmith.</title>
        <authorList>
            <person name="Hodges S."/>
            <person name="Kramer E."/>
            <person name="Nordborg M."/>
            <person name="Tomkins J."/>
            <person name="Borevitz J."/>
            <person name="Derieg N."/>
            <person name="Yan J."/>
            <person name="Mihaltcheva S."/>
            <person name="Hayes R.D."/>
            <person name="Rokhsar D."/>
        </authorList>
    </citation>
    <scope>NUCLEOTIDE SEQUENCE [LARGE SCALE GENOMIC DNA]</scope>
    <source>
        <strain evidence="3">cv. Goldsmith</strain>
    </source>
</reference>